<dbReference type="InterPro" id="IPR000566">
    <property type="entry name" value="Lipocln_cytosolic_FA-bd_dom"/>
</dbReference>
<dbReference type="EMBL" id="CP063231">
    <property type="protein sequence ID" value="URL60245.1"/>
    <property type="molecule type" value="Genomic_DNA"/>
</dbReference>
<dbReference type="Gene3D" id="2.40.128.20">
    <property type="match status" value="1"/>
</dbReference>
<evidence type="ECO:0000313" key="4">
    <source>
        <dbReference type="EMBL" id="URL60245.1"/>
    </source>
</evidence>
<comment type="subunit">
    <text evidence="2">Homodimer.</text>
</comment>
<proteinExistence type="inferred from homology"/>
<dbReference type="Pfam" id="PF08212">
    <property type="entry name" value="Lipocalin_2"/>
    <property type="match status" value="1"/>
</dbReference>
<dbReference type="InterPro" id="IPR012674">
    <property type="entry name" value="Calycin"/>
</dbReference>
<feature type="domain" description="Lipocalin/cytosolic fatty-acid binding" evidence="3">
    <location>
        <begin position="31"/>
        <end position="174"/>
    </location>
</feature>
<feature type="chain" id="PRO_5045016641" description="Outer membrane lipoprotein Blc" evidence="2">
    <location>
        <begin position="22"/>
        <end position="180"/>
    </location>
</feature>
<dbReference type="PROSITE" id="PS00213">
    <property type="entry name" value="LIPOCALIN"/>
    <property type="match status" value="1"/>
</dbReference>
<keyword evidence="2" id="KW-0449">Lipoprotein</keyword>
<dbReference type="InterPro" id="IPR002446">
    <property type="entry name" value="Lipocalin_bac"/>
</dbReference>
<dbReference type="PANTHER" id="PTHR10612:SF34">
    <property type="entry name" value="APOLIPOPROTEIN D"/>
    <property type="match status" value="1"/>
</dbReference>
<protein>
    <recommendedName>
        <fullName evidence="2">Outer membrane lipoprotein Blc</fullName>
    </recommendedName>
</protein>
<keyword evidence="2" id="KW-0446">Lipid-binding</keyword>
<feature type="signal peptide" evidence="2">
    <location>
        <begin position="1"/>
        <end position="21"/>
    </location>
</feature>
<comment type="similarity">
    <text evidence="1 2">Belongs to the calycin superfamily. Lipocalin family.</text>
</comment>
<reference evidence="4" key="1">
    <citation type="submission" date="2020-10" db="EMBL/GenBank/DDBJ databases">
        <title>Whole-genome sequence of Luteibacter sp. EIF3.</title>
        <authorList>
            <person name="Friedrich I."/>
            <person name="Hertel R."/>
            <person name="Daniel R."/>
        </authorList>
    </citation>
    <scope>NUCLEOTIDE SEQUENCE</scope>
    <source>
        <strain evidence="4">EIF3</strain>
    </source>
</reference>
<dbReference type="PANTHER" id="PTHR10612">
    <property type="entry name" value="APOLIPOPROTEIN D"/>
    <property type="match status" value="1"/>
</dbReference>
<accession>A0ABY4T635</accession>
<dbReference type="SUPFAM" id="SSF50814">
    <property type="entry name" value="Lipocalins"/>
    <property type="match status" value="1"/>
</dbReference>
<keyword evidence="5" id="KW-1185">Reference proteome</keyword>
<dbReference type="PIRSF" id="PIRSF036893">
    <property type="entry name" value="Lipocalin_ApoD"/>
    <property type="match status" value="1"/>
</dbReference>
<dbReference type="InterPro" id="IPR022271">
    <property type="entry name" value="Lipocalin_ApoD"/>
</dbReference>
<dbReference type="CDD" id="cd19438">
    <property type="entry name" value="lipocalin_Blc-like"/>
    <property type="match status" value="1"/>
</dbReference>
<evidence type="ECO:0000256" key="1">
    <source>
        <dbReference type="ARBA" id="ARBA00006889"/>
    </source>
</evidence>
<keyword evidence="2" id="KW-0732">Signal</keyword>
<dbReference type="InterPro" id="IPR047202">
    <property type="entry name" value="Lipocalin_Blc-like_dom"/>
</dbReference>
<organism evidence="4 5">
    <name type="scientific">Luteibacter flocculans</name>
    <dbReference type="NCBI Taxonomy" id="2780091"/>
    <lineage>
        <taxon>Bacteria</taxon>
        <taxon>Pseudomonadati</taxon>
        <taxon>Pseudomonadota</taxon>
        <taxon>Gammaproteobacteria</taxon>
        <taxon>Lysobacterales</taxon>
        <taxon>Rhodanobacteraceae</taxon>
        <taxon>Luteibacter</taxon>
    </lineage>
</organism>
<name>A0ABY4T635_9GAMM</name>
<keyword evidence="2" id="KW-0472">Membrane</keyword>
<evidence type="ECO:0000313" key="5">
    <source>
        <dbReference type="Proteomes" id="UP001056681"/>
    </source>
</evidence>
<evidence type="ECO:0000256" key="2">
    <source>
        <dbReference type="PIRNR" id="PIRNR036893"/>
    </source>
</evidence>
<dbReference type="Proteomes" id="UP001056681">
    <property type="component" value="Chromosome"/>
</dbReference>
<comment type="subcellular location">
    <subcellularLocation>
        <location evidence="2">Cell outer membrane</location>
    </subcellularLocation>
</comment>
<keyword evidence="2" id="KW-0998">Cell outer membrane</keyword>
<evidence type="ECO:0000259" key="3">
    <source>
        <dbReference type="Pfam" id="PF08212"/>
    </source>
</evidence>
<dbReference type="PRINTS" id="PR01171">
    <property type="entry name" value="BCTLIPOCALIN"/>
</dbReference>
<comment type="function">
    <text evidence="2">Involved in the storage or transport of lipids necessary for membrane maintenance under stressful conditions. Displays a binding preference for lysophospholipids.</text>
</comment>
<dbReference type="InterPro" id="IPR022272">
    <property type="entry name" value="Lipocalin_CS"/>
</dbReference>
<gene>
    <name evidence="4" type="ORF">IM816_01985</name>
</gene>
<sequence length="180" mass="19753">MTMRSILTAIAASMAIGSAIASTPVTAVSHLDLDRYAGTWHEMARLPMYFQRKCTGAVTATYAVQPDGTVSVHNACVTADGSTIASDGVARRPEPFSQGKLQVRFAPKWLSWVPFVWADYWVIALDENYQWAMVGQPGRKYLWILSRTPTMDKATFEALKARATAMGYDLSALVVSGKIE</sequence>